<evidence type="ECO:0000313" key="2">
    <source>
        <dbReference type="Proteomes" id="UP001234297"/>
    </source>
</evidence>
<proteinExistence type="predicted"/>
<dbReference type="Proteomes" id="UP001234297">
    <property type="component" value="Chromosome 5"/>
</dbReference>
<gene>
    <name evidence="1" type="ORF">MRB53_017759</name>
</gene>
<keyword evidence="2" id="KW-1185">Reference proteome</keyword>
<name>A0ACC2M605_PERAE</name>
<organism evidence="1 2">
    <name type="scientific">Persea americana</name>
    <name type="common">Avocado</name>
    <dbReference type="NCBI Taxonomy" id="3435"/>
    <lineage>
        <taxon>Eukaryota</taxon>
        <taxon>Viridiplantae</taxon>
        <taxon>Streptophyta</taxon>
        <taxon>Embryophyta</taxon>
        <taxon>Tracheophyta</taxon>
        <taxon>Spermatophyta</taxon>
        <taxon>Magnoliopsida</taxon>
        <taxon>Magnoliidae</taxon>
        <taxon>Laurales</taxon>
        <taxon>Lauraceae</taxon>
        <taxon>Persea</taxon>
    </lineage>
</organism>
<accession>A0ACC2M605</accession>
<protein>
    <submittedName>
        <fullName evidence="1">Uncharacterized protein</fullName>
    </submittedName>
</protein>
<sequence>MLRGVAMTVNRDISISRAECYAHCDHEFQPCLRDVILELHKVFGMGENVLLQQSEAVVFGSNGAVRVADFCFKYGLKLRENEGKDEDFYSDHDECCIDPTVDATAILGPLVLRDGDVAASWLSMDDYFKDPTVDATAILAPCSTSDSRLDLNSDAAANDLLFTLFTTTDWLQM</sequence>
<dbReference type="EMBL" id="CM056813">
    <property type="protein sequence ID" value="KAJ8641065.1"/>
    <property type="molecule type" value="Genomic_DNA"/>
</dbReference>
<comment type="caution">
    <text evidence="1">The sequence shown here is derived from an EMBL/GenBank/DDBJ whole genome shotgun (WGS) entry which is preliminary data.</text>
</comment>
<evidence type="ECO:0000313" key="1">
    <source>
        <dbReference type="EMBL" id="KAJ8641065.1"/>
    </source>
</evidence>
<reference evidence="1 2" key="1">
    <citation type="journal article" date="2022" name="Hortic Res">
        <title>A haplotype resolved chromosomal level avocado genome allows analysis of novel avocado genes.</title>
        <authorList>
            <person name="Nath O."/>
            <person name="Fletcher S.J."/>
            <person name="Hayward A."/>
            <person name="Shaw L.M."/>
            <person name="Masouleh A.K."/>
            <person name="Furtado A."/>
            <person name="Henry R.J."/>
            <person name="Mitter N."/>
        </authorList>
    </citation>
    <scope>NUCLEOTIDE SEQUENCE [LARGE SCALE GENOMIC DNA]</scope>
    <source>
        <strain evidence="2">cv. Hass</strain>
    </source>
</reference>